<dbReference type="Pfam" id="PF18701">
    <property type="entry name" value="DUF5641"/>
    <property type="match status" value="1"/>
</dbReference>
<accession>A0A1B0DIK0</accession>
<keyword evidence="2" id="KW-1185">Reference proteome</keyword>
<reference evidence="1" key="1">
    <citation type="submission" date="2022-08" db="UniProtKB">
        <authorList>
            <consortium name="EnsemblMetazoa"/>
        </authorList>
    </citation>
    <scope>IDENTIFICATION</scope>
    <source>
        <strain evidence="1">Israel</strain>
    </source>
</reference>
<proteinExistence type="predicted"/>
<dbReference type="VEuPathDB" id="VectorBase:PPAPM1_005811"/>
<dbReference type="PANTHER" id="PTHR47331">
    <property type="entry name" value="PHD-TYPE DOMAIN-CONTAINING PROTEIN"/>
    <property type="match status" value="1"/>
</dbReference>
<dbReference type="Proteomes" id="UP000092462">
    <property type="component" value="Unassembled WGS sequence"/>
</dbReference>
<sequence>CSSLPKILRIVAYCTRFGKKLKALRDNSPLDHPSGPISACEMENSLLQLIHLDQQHHFHEFISHLKKANQIPFKWRFLLSLNPFLDDSDTLRVGGRIQRSQEDFDVKHPILLPKSKLTVMIARREHVKQLHAPPTLLLATLRQKYWPLSGRNITRKVYHECYTCFRAKPIPTEQIMGDLPSSRVNFTRPFHSTARAQEFAHRWRLHYLNTLQQRSKWRVTKENLAPDQVVLLLDETNREGSKWTLGKIESTHPGADGYVRVVTVRTAKGVYKRPVTKIACLPTTDGDPAPATREQPGE</sequence>
<name>A0A1B0DIK0_PHLPP</name>
<dbReference type="EnsemblMetazoa" id="PPAI007985-RA">
    <property type="protein sequence ID" value="PPAI007985-PA"/>
    <property type="gene ID" value="PPAI007985"/>
</dbReference>
<dbReference type="EMBL" id="AJVK01062654">
    <property type="status" value="NOT_ANNOTATED_CDS"/>
    <property type="molecule type" value="Genomic_DNA"/>
</dbReference>
<dbReference type="InterPro" id="IPR040676">
    <property type="entry name" value="DUF5641"/>
</dbReference>
<organism evidence="1 2">
    <name type="scientific">Phlebotomus papatasi</name>
    <name type="common">Sandfly</name>
    <dbReference type="NCBI Taxonomy" id="29031"/>
    <lineage>
        <taxon>Eukaryota</taxon>
        <taxon>Metazoa</taxon>
        <taxon>Ecdysozoa</taxon>
        <taxon>Arthropoda</taxon>
        <taxon>Hexapoda</taxon>
        <taxon>Insecta</taxon>
        <taxon>Pterygota</taxon>
        <taxon>Neoptera</taxon>
        <taxon>Endopterygota</taxon>
        <taxon>Diptera</taxon>
        <taxon>Nematocera</taxon>
        <taxon>Psychodoidea</taxon>
        <taxon>Psychodidae</taxon>
        <taxon>Phlebotomus</taxon>
        <taxon>Phlebotomus</taxon>
    </lineage>
</organism>
<evidence type="ECO:0000313" key="2">
    <source>
        <dbReference type="Proteomes" id="UP000092462"/>
    </source>
</evidence>
<evidence type="ECO:0000313" key="1">
    <source>
        <dbReference type="EnsemblMetazoa" id="PPAI007985-PA"/>
    </source>
</evidence>
<dbReference type="VEuPathDB" id="VectorBase:PPAI007985"/>
<dbReference type="AlphaFoldDB" id="A0A1B0DIK0"/>
<dbReference type="VEuPathDB" id="VectorBase:PPAPM1_000111"/>
<protein>
    <submittedName>
        <fullName evidence="1">Uncharacterized protein</fullName>
    </submittedName>
</protein>